<dbReference type="SUPFAM" id="SSF53850">
    <property type="entry name" value="Periplasmic binding protein-like II"/>
    <property type="match status" value="1"/>
</dbReference>
<feature type="domain" description="SsuA/THI5-like" evidence="5">
    <location>
        <begin position="45"/>
        <end position="184"/>
    </location>
</feature>
<evidence type="ECO:0000256" key="1">
    <source>
        <dbReference type="ARBA" id="ARBA00004418"/>
    </source>
</evidence>
<evidence type="ECO:0000256" key="2">
    <source>
        <dbReference type="ARBA" id="ARBA00010742"/>
    </source>
</evidence>
<evidence type="ECO:0000256" key="3">
    <source>
        <dbReference type="ARBA" id="ARBA00022729"/>
    </source>
</evidence>
<gene>
    <name evidence="6" type="primary">tauA2</name>
    <name evidence="6" type="ORF">NMK_1410</name>
</gene>
<dbReference type="AlphaFoldDB" id="A0A2R5F8H6"/>
<accession>A0A2R5F8H6</accession>
<dbReference type="PANTHER" id="PTHR30024:SF47">
    <property type="entry name" value="TAURINE-BINDING PERIPLASMIC PROTEIN"/>
    <property type="match status" value="1"/>
</dbReference>
<dbReference type="GO" id="GO:0042597">
    <property type="term" value="C:periplasmic space"/>
    <property type="evidence" value="ECO:0007669"/>
    <property type="project" value="UniProtKB-SubCell"/>
</dbReference>
<feature type="chain" id="PRO_5015320630" evidence="4">
    <location>
        <begin position="27"/>
        <end position="326"/>
    </location>
</feature>
<keyword evidence="7" id="KW-1185">Reference proteome</keyword>
<name>A0A2R5F8H6_9PROT</name>
<reference evidence="6 7" key="1">
    <citation type="journal article" date="2018" name="Environ. Microbiol.">
        <title>Isolation and genomic characterization of Novimethylophilus kurashikiensis gen. nov. sp. nov., a new lanthanide-dependent methylotrophic species of Methylophilaceae.</title>
        <authorList>
            <person name="Lv H."/>
            <person name="Sahin N."/>
            <person name="Tani A."/>
        </authorList>
    </citation>
    <scope>NUCLEOTIDE SEQUENCE [LARGE SCALE GENOMIC DNA]</scope>
    <source>
        <strain evidence="6 7">La2-4</strain>
    </source>
</reference>
<dbReference type="PANTHER" id="PTHR30024">
    <property type="entry name" value="ALIPHATIC SULFONATES-BINDING PROTEIN-RELATED"/>
    <property type="match status" value="1"/>
</dbReference>
<evidence type="ECO:0000313" key="6">
    <source>
        <dbReference type="EMBL" id="GBG13858.1"/>
    </source>
</evidence>
<dbReference type="OrthoDB" id="9815602at2"/>
<keyword evidence="3 4" id="KW-0732">Signal</keyword>
<dbReference type="Proteomes" id="UP000245081">
    <property type="component" value="Unassembled WGS sequence"/>
</dbReference>
<protein>
    <submittedName>
        <fullName evidence="6">NitT/TauT family transport system substrate-binding protein</fullName>
    </submittedName>
</protein>
<organism evidence="6 7">
    <name type="scientific">Novimethylophilus kurashikiensis</name>
    <dbReference type="NCBI Taxonomy" id="1825523"/>
    <lineage>
        <taxon>Bacteria</taxon>
        <taxon>Pseudomonadati</taxon>
        <taxon>Pseudomonadota</taxon>
        <taxon>Betaproteobacteria</taxon>
        <taxon>Nitrosomonadales</taxon>
        <taxon>Methylophilaceae</taxon>
        <taxon>Novimethylophilus</taxon>
    </lineage>
</organism>
<dbReference type="Pfam" id="PF09084">
    <property type="entry name" value="NMT1"/>
    <property type="match status" value="1"/>
</dbReference>
<comment type="caution">
    <text evidence="6">The sequence shown here is derived from an EMBL/GenBank/DDBJ whole genome shotgun (WGS) entry which is preliminary data.</text>
</comment>
<comment type="subcellular location">
    <subcellularLocation>
        <location evidence="1">Periplasm</location>
    </subcellularLocation>
</comment>
<evidence type="ECO:0000259" key="5">
    <source>
        <dbReference type="Pfam" id="PF09084"/>
    </source>
</evidence>
<sequence>MMSKRRFLKHALVGVSLAMFANLGWAGTPLKIGYSDWPGWVAWQVAIEKGWFKEAGVDVQFDWFDYSASMDAFTAGKIDAVTVTNGDALVTGAGGAKNVMILLTDYSNGNDMIVAKPGIKSLKDLKGKKVGLETGLVEHLLLLNGMEKVGMKESDVTIVNTKTNETPQALAAGDLAAIGAWQPNSGEAMKRVPGAKPIYTSANEPGLIYDVLTVSPTSLASRRADWQKVIKVWDKVVTYINDPKTQPDAVKIMSARVGLKPEAYLPLLKGTKLLSLEEGKKVFVKADGFKSLYGSSKIADSFNVKYGVYKQPQDLGKAIDPTLATK</sequence>
<evidence type="ECO:0000256" key="4">
    <source>
        <dbReference type="SAM" id="SignalP"/>
    </source>
</evidence>
<dbReference type="CDD" id="cd13563">
    <property type="entry name" value="PBP2_SsuA_like_6"/>
    <property type="match status" value="1"/>
</dbReference>
<dbReference type="Gene3D" id="3.40.190.10">
    <property type="entry name" value="Periplasmic binding protein-like II"/>
    <property type="match status" value="2"/>
</dbReference>
<dbReference type="InterPro" id="IPR015168">
    <property type="entry name" value="SsuA/THI5"/>
</dbReference>
<comment type="similarity">
    <text evidence="2">Belongs to the bacterial solute-binding protein SsuA/TauA family.</text>
</comment>
<feature type="signal peptide" evidence="4">
    <location>
        <begin position="1"/>
        <end position="26"/>
    </location>
</feature>
<dbReference type="EMBL" id="BDOQ01000003">
    <property type="protein sequence ID" value="GBG13858.1"/>
    <property type="molecule type" value="Genomic_DNA"/>
</dbReference>
<evidence type="ECO:0000313" key="7">
    <source>
        <dbReference type="Proteomes" id="UP000245081"/>
    </source>
</evidence>
<proteinExistence type="inferred from homology"/>